<dbReference type="RefSeq" id="WP_147651734.1">
    <property type="nucleotide sequence ID" value="NZ_BMBQ01000019.1"/>
</dbReference>
<dbReference type="Proteomes" id="UP000321296">
    <property type="component" value="Chromosome"/>
</dbReference>
<organism evidence="2 3">
    <name type="scientific">Leuconostoc pseudomesenteroides</name>
    <dbReference type="NCBI Taxonomy" id="33968"/>
    <lineage>
        <taxon>Bacteria</taxon>
        <taxon>Bacillati</taxon>
        <taxon>Bacillota</taxon>
        <taxon>Bacilli</taxon>
        <taxon>Lactobacillales</taxon>
        <taxon>Lactobacillaceae</taxon>
        <taxon>Leuconostoc</taxon>
    </lineage>
</organism>
<dbReference type="Gene3D" id="3.20.20.450">
    <property type="entry name" value="EAL domain"/>
    <property type="match status" value="1"/>
</dbReference>
<dbReference type="EMBL" id="CP042383">
    <property type="protein sequence ID" value="QEA42488.1"/>
    <property type="molecule type" value="Genomic_DNA"/>
</dbReference>
<proteinExistence type="predicted"/>
<gene>
    <name evidence="2" type="ORF">FGL85_08250</name>
</gene>
<dbReference type="InterPro" id="IPR001633">
    <property type="entry name" value="EAL_dom"/>
</dbReference>
<reference evidence="2 3" key="1">
    <citation type="submission" date="2019-06" db="EMBL/GenBank/DDBJ databases">
        <title>Genome analyses of bacteria isolated from kimchi.</title>
        <authorList>
            <person name="Lee S."/>
            <person name="Ahn S."/>
            <person name="Roh S."/>
        </authorList>
    </citation>
    <scope>NUCLEOTIDE SEQUENCE [LARGE SCALE GENOMIC DNA]</scope>
    <source>
        <strain evidence="2 3">CBA3630</strain>
    </source>
</reference>
<name>A0A5B8T5S4_LEUPS</name>
<evidence type="ECO:0000313" key="2">
    <source>
        <dbReference type="EMBL" id="QEA42488.1"/>
    </source>
</evidence>
<sequence>MNTIITDAIENFYFVGQPIRHLKNEQMVEFELLLRNNIVLGFPKDEYAWMTKSEKSHAKFLKYIVEDVCRILDSNPGMYFSLNLDQQEIEYETTFQIMEQISLKNRSRLILEITEIPTLRRYGQYGETINVSAFKRLKELGYRLALDDLTTGNNSLGNLEIIIQYLDRLKISYRHLEKMMTPDEIVLQIHLLQSIVGRHEMDLVVEGVETKSVSDNLETLGVTLQQGYLFKVNTCLTNCKMHDEGNKRDQNDVHFRIF</sequence>
<dbReference type="PROSITE" id="PS50883">
    <property type="entry name" value="EAL"/>
    <property type="match status" value="1"/>
</dbReference>
<feature type="domain" description="EAL" evidence="1">
    <location>
        <begin position="1"/>
        <end position="247"/>
    </location>
</feature>
<dbReference type="CDD" id="cd01948">
    <property type="entry name" value="EAL"/>
    <property type="match status" value="1"/>
</dbReference>
<dbReference type="AlphaFoldDB" id="A0A5B8T5S4"/>
<accession>A0A5B8T5S4</accession>
<dbReference type="Pfam" id="PF00563">
    <property type="entry name" value="EAL"/>
    <property type="match status" value="1"/>
</dbReference>
<dbReference type="SUPFAM" id="SSF141868">
    <property type="entry name" value="EAL domain-like"/>
    <property type="match status" value="1"/>
</dbReference>
<protein>
    <submittedName>
        <fullName evidence="2">EAL domain-containing protein</fullName>
    </submittedName>
</protein>
<dbReference type="InterPro" id="IPR035919">
    <property type="entry name" value="EAL_sf"/>
</dbReference>
<dbReference type="KEGG" id="lpse:FGL85_08250"/>
<dbReference type="GO" id="GO:0071111">
    <property type="term" value="F:cyclic-guanylate-specific phosphodiesterase activity"/>
    <property type="evidence" value="ECO:0007669"/>
    <property type="project" value="InterPro"/>
</dbReference>
<dbReference type="InterPro" id="IPR050706">
    <property type="entry name" value="Cyclic-di-GMP_PDE-like"/>
</dbReference>
<dbReference type="PANTHER" id="PTHR33121">
    <property type="entry name" value="CYCLIC DI-GMP PHOSPHODIESTERASE PDEF"/>
    <property type="match status" value="1"/>
</dbReference>
<dbReference type="SMART" id="SM00052">
    <property type="entry name" value="EAL"/>
    <property type="match status" value="1"/>
</dbReference>
<evidence type="ECO:0000259" key="1">
    <source>
        <dbReference type="PROSITE" id="PS50883"/>
    </source>
</evidence>
<evidence type="ECO:0000313" key="3">
    <source>
        <dbReference type="Proteomes" id="UP000321296"/>
    </source>
</evidence>
<dbReference type="PANTHER" id="PTHR33121:SF79">
    <property type="entry name" value="CYCLIC DI-GMP PHOSPHODIESTERASE PDED-RELATED"/>
    <property type="match status" value="1"/>
</dbReference>